<comment type="caution">
    <text evidence="3">The sequence shown here is derived from an EMBL/GenBank/DDBJ whole genome shotgun (WGS) entry which is preliminary data.</text>
</comment>
<dbReference type="EMBL" id="JAGQHS010000019">
    <property type="protein sequence ID" value="MCA9755273.1"/>
    <property type="molecule type" value="Genomic_DNA"/>
</dbReference>
<dbReference type="AlphaFoldDB" id="A0A956SEF2"/>
<evidence type="ECO:0000313" key="3">
    <source>
        <dbReference type="EMBL" id="MCA9755273.1"/>
    </source>
</evidence>
<dbReference type="PANTHER" id="PTHR30535">
    <property type="entry name" value="VITAMIN B12-BINDING PROTEIN"/>
    <property type="match status" value="1"/>
</dbReference>
<name>A0A956SEF2_UNCEI</name>
<evidence type="ECO:0000313" key="4">
    <source>
        <dbReference type="Proteomes" id="UP000739538"/>
    </source>
</evidence>
<sequence length="316" mass="33636">MNASPRSIVIILGAALLASLVAWGLVGLERGSDPAKARPDGAGSSSGSASSIPARVVSLSPGITEVIEEIGRSEQLVGISDFCAPVAGRTDLPRLGTALTPNYEAILSAAPDLILTQAAHDTPLDELRQLAPVVSLQWHTSRDLVESIHEVGRLLNEEPRGSELARKVESVLFGPQPDDTSPTVLFVLEHSPGQLSEAWYVKDDTIHGDALRAAGARNVIPPGETGAPRLSLERVVVLDPDAILILSTQDSADPGYAESLLQDWRALSTMRAVREEKLAVVTGDRLYVTGPRVVELVDAIRAALVRIGTLNEEPKR</sequence>
<evidence type="ECO:0000259" key="2">
    <source>
        <dbReference type="PROSITE" id="PS50983"/>
    </source>
</evidence>
<protein>
    <submittedName>
        <fullName evidence="3">ABC transporter substrate-binding protein</fullName>
    </submittedName>
</protein>
<dbReference type="SUPFAM" id="SSF53807">
    <property type="entry name" value="Helical backbone' metal receptor"/>
    <property type="match status" value="1"/>
</dbReference>
<accession>A0A956SEF2</accession>
<evidence type="ECO:0000256" key="1">
    <source>
        <dbReference type="ARBA" id="ARBA00022729"/>
    </source>
</evidence>
<dbReference type="NCBIfam" id="NF038402">
    <property type="entry name" value="TroA_like"/>
    <property type="match status" value="1"/>
</dbReference>
<dbReference type="InterPro" id="IPR002491">
    <property type="entry name" value="ABC_transptr_periplasmic_BD"/>
</dbReference>
<reference evidence="3" key="1">
    <citation type="submission" date="2020-04" db="EMBL/GenBank/DDBJ databases">
        <authorList>
            <person name="Zhang T."/>
        </authorList>
    </citation>
    <scope>NUCLEOTIDE SEQUENCE</scope>
    <source>
        <strain evidence="3">HKST-UBA02</strain>
    </source>
</reference>
<reference evidence="3" key="2">
    <citation type="journal article" date="2021" name="Microbiome">
        <title>Successional dynamics and alternative stable states in a saline activated sludge microbial community over 9 years.</title>
        <authorList>
            <person name="Wang Y."/>
            <person name="Ye J."/>
            <person name="Ju F."/>
            <person name="Liu L."/>
            <person name="Boyd J.A."/>
            <person name="Deng Y."/>
            <person name="Parks D.H."/>
            <person name="Jiang X."/>
            <person name="Yin X."/>
            <person name="Woodcroft B.J."/>
            <person name="Tyson G.W."/>
            <person name="Hugenholtz P."/>
            <person name="Polz M.F."/>
            <person name="Zhang T."/>
        </authorList>
    </citation>
    <scope>NUCLEOTIDE SEQUENCE</scope>
    <source>
        <strain evidence="3">HKST-UBA02</strain>
    </source>
</reference>
<organism evidence="3 4">
    <name type="scientific">Eiseniibacteriota bacterium</name>
    <dbReference type="NCBI Taxonomy" id="2212470"/>
    <lineage>
        <taxon>Bacteria</taxon>
        <taxon>Candidatus Eiseniibacteriota</taxon>
    </lineage>
</organism>
<proteinExistence type="predicted"/>
<dbReference type="Gene3D" id="3.40.50.1980">
    <property type="entry name" value="Nitrogenase molybdenum iron protein domain"/>
    <property type="match status" value="2"/>
</dbReference>
<dbReference type="InterPro" id="IPR050902">
    <property type="entry name" value="ABC_Transporter_SBP"/>
</dbReference>
<feature type="domain" description="Fe/B12 periplasmic-binding" evidence="2">
    <location>
        <begin position="55"/>
        <end position="308"/>
    </location>
</feature>
<dbReference type="Pfam" id="PF01497">
    <property type="entry name" value="Peripla_BP_2"/>
    <property type="match status" value="1"/>
</dbReference>
<dbReference type="InterPro" id="IPR054828">
    <property type="entry name" value="Vit_B12_bind_prot"/>
</dbReference>
<keyword evidence="1" id="KW-0732">Signal</keyword>
<gene>
    <name evidence="3" type="ORF">KDA27_05680</name>
</gene>
<dbReference type="Proteomes" id="UP000739538">
    <property type="component" value="Unassembled WGS sequence"/>
</dbReference>
<dbReference type="PANTHER" id="PTHR30535:SF35">
    <property type="entry name" value="PERIPLASMIC BINDING PROTEIN"/>
    <property type="match status" value="1"/>
</dbReference>
<dbReference type="PROSITE" id="PS50983">
    <property type="entry name" value="FE_B12_PBP"/>
    <property type="match status" value="1"/>
</dbReference>